<dbReference type="PANTHER" id="PTHR43168:SF2">
    <property type="entry name" value="LARGE RIBOSOMAL SUBUNIT PROTEIN BL33C"/>
    <property type="match status" value="1"/>
</dbReference>
<protein>
    <recommendedName>
        <fullName evidence="4 5">Large ribosomal subunit protein bL33</fullName>
    </recommendedName>
</protein>
<comment type="caution">
    <text evidence="6">The sequence shown here is derived from an EMBL/GenBank/DDBJ whole genome shotgun (WGS) entry which is preliminary data.</text>
</comment>
<dbReference type="InterPro" id="IPR038584">
    <property type="entry name" value="Ribosomal_bL33_sf"/>
</dbReference>
<accession>A0A7X2NPW1</accession>
<dbReference type="GO" id="GO:0005840">
    <property type="term" value="C:ribosome"/>
    <property type="evidence" value="ECO:0007669"/>
    <property type="project" value="UniProtKB-KW"/>
</dbReference>
<comment type="similarity">
    <text evidence="1 5">Belongs to the bacterial ribosomal protein bL33 family.</text>
</comment>
<dbReference type="Proteomes" id="UP000461880">
    <property type="component" value="Unassembled WGS sequence"/>
</dbReference>
<gene>
    <name evidence="5 6" type="primary">rpmG</name>
    <name evidence="6" type="ORF">FYJ51_00630</name>
</gene>
<evidence type="ECO:0000256" key="1">
    <source>
        <dbReference type="ARBA" id="ARBA00007596"/>
    </source>
</evidence>
<dbReference type="InterPro" id="IPR011332">
    <property type="entry name" value="Ribosomal_zn-bd"/>
</dbReference>
<dbReference type="NCBIfam" id="NF001764">
    <property type="entry name" value="PRK00504.1"/>
    <property type="match status" value="1"/>
</dbReference>
<evidence type="ECO:0000256" key="5">
    <source>
        <dbReference type="HAMAP-Rule" id="MF_00294"/>
    </source>
</evidence>
<keyword evidence="3 5" id="KW-0687">Ribonucleoprotein</keyword>
<dbReference type="GO" id="GO:0005737">
    <property type="term" value="C:cytoplasm"/>
    <property type="evidence" value="ECO:0007669"/>
    <property type="project" value="UniProtKB-ARBA"/>
</dbReference>
<reference evidence="6 7" key="1">
    <citation type="submission" date="2019-08" db="EMBL/GenBank/DDBJ databases">
        <title>In-depth cultivation of the pig gut microbiome towards novel bacterial diversity and tailored functional studies.</title>
        <authorList>
            <person name="Wylensek D."/>
            <person name="Hitch T.C.A."/>
            <person name="Clavel T."/>
        </authorList>
    </citation>
    <scope>NUCLEOTIDE SEQUENCE [LARGE SCALE GENOMIC DNA]</scope>
    <source>
        <strain evidence="6 7">Oil+RF-744-GAM-WT-6</strain>
    </source>
</reference>
<dbReference type="GO" id="GO:0006412">
    <property type="term" value="P:translation"/>
    <property type="evidence" value="ECO:0007669"/>
    <property type="project" value="UniProtKB-UniRule"/>
</dbReference>
<dbReference type="Gene3D" id="2.20.28.120">
    <property type="entry name" value="Ribosomal protein L33"/>
    <property type="match status" value="1"/>
</dbReference>
<keyword evidence="7" id="KW-1185">Reference proteome</keyword>
<evidence type="ECO:0000256" key="2">
    <source>
        <dbReference type="ARBA" id="ARBA00022980"/>
    </source>
</evidence>
<dbReference type="RefSeq" id="WP_105303683.1">
    <property type="nucleotide sequence ID" value="NZ_JAQXPC010000063.1"/>
</dbReference>
<dbReference type="GO" id="GO:1990904">
    <property type="term" value="C:ribonucleoprotein complex"/>
    <property type="evidence" value="ECO:0007669"/>
    <property type="project" value="UniProtKB-KW"/>
</dbReference>
<sequence length="50" mass="6003">MARENITFKCSVCGEENYIGTRNKRKHTEKMEIKKYCPVCRKKTVHKEKK</sequence>
<dbReference type="GO" id="GO:0003735">
    <property type="term" value="F:structural constituent of ribosome"/>
    <property type="evidence" value="ECO:0007669"/>
    <property type="project" value="InterPro"/>
</dbReference>
<dbReference type="Pfam" id="PF00471">
    <property type="entry name" value="Ribosomal_L33"/>
    <property type="match status" value="1"/>
</dbReference>
<dbReference type="EMBL" id="VUMN01000001">
    <property type="protein sequence ID" value="MSS57417.1"/>
    <property type="molecule type" value="Genomic_DNA"/>
</dbReference>
<organism evidence="6 7">
    <name type="scientific">Stecheria intestinalis</name>
    <dbReference type="NCBI Taxonomy" id="2606630"/>
    <lineage>
        <taxon>Bacteria</taxon>
        <taxon>Bacillati</taxon>
        <taxon>Bacillota</taxon>
        <taxon>Erysipelotrichia</taxon>
        <taxon>Erysipelotrichales</taxon>
        <taxon>Erysipelotrichaceae</taxon>
        <taxon>Stecheria</taxon>
    </lineage>
</organism>
<dbReference type="PANTHER" id="PTHR43168">
    <property type="entry name" value="50S RIBOSOMAL PROTEIN L33, CHLOROPLASTIC"/>
    <property type="match status" value="1"/>
</dbReference>
<evidence type="ECO:0000313" key="7">
    <source>
        <dbReference type="Proteomes" id="UP000461880"/>
    </source>
</evidence>
<dbReference type="NCBIfam" id="NF001860">
    <property type="entry name" value="PRK00595.1"/>
    <property type="match status" value="1"/>
</dbReference>
<dbReference type="NCBIfam" id="TIGR01023">
    <property type="entry name" value="rpmG_bact"/>
    <property type="match status" value="1"/>
</dbReference>
<evidence type="ECO:0000256" key="3">
    <source>
        <dbReference type="ARBA" id="ARBA00023274"/>
    </source>
</evidence>
<evidence type="ECO:0000256" key="4">
    <source>
        <dbReference type="ARBA" id="ARBA00035176"/>
    </source>
</evidence>
<dbReference type="AlphaFoldDB" id="A0A7X2NPW1"/>
<dbReference type="HAMAP" id="MF_00294">
    <property type="entry name" value="Ribosomal_bL33"/>
    <property type="match status" value="1"/>
</dbReference>
<dbReference type="InterPro" id="IPR001705">
    <property type="entry name" value="Ribosomal_bL33"/>
</dbReference>
<name>A0A7X2NPW1_9FIRM</name>
<evidence type="ECO:0000313" key="6">
    <source>
        <dbReference type="EMBL" id="MSS57417.1"/>
    </source>
</evidence>
<keyword evidence="2 5" id="KW-0689">Ribosomal protein</keyword>
<dbReference type="SUPFAM" id="SSF57829">
    <property type="entry name" value="Zn-binding ribosomal proteins"/>
    <property type="match status" value="1"/>
</dbReference>
<proteinExistence type="inferred from homology"/>